<dbReference type="Pfam" id="PF00294">
    <property type="entry name" value="PfkB"/>
    <property type="match status" value="1"/>
</dbReference>
<feature type="domain" description="Carbohydrate kinase PfkB" evidence="5">
    <location>
        <begin position="48"/>
        <end position="321"/>
    </location>
</feature>
<dbReference type="Proteomes" id="UP000663722">
    <property type="component" value="Chromosome"/>
</dbReference>
<dbReference type="Gene3D" id="3.40.1190.20">
    <property type="match status" value="1"/>
</dbReference>
<dbReference type="PANTHER" id="PTHR43320">
    <property type="entry name" value="SUGAR KINASE"/>
    <property type="match status" value="1"/>
</dbReference>
<dbReference type="EMBL" id="CP061800">
    <property type="protein sequence ID" value="QTA86489.1"/>
    <property type="molecule type" value="Genomic_DNA"/>
</dbReference>
<dbReference type="KEGG" id="dmm:dnm_025120"/>
<comment type="similarity">
    <text evidence="1 4">Belongs to the carbohydrate kinase PfkB family.</text>
</comment>
<dbReference type="InterPro" id="IPR052700">
    <property type="entry name" value="Carb_kinase_PfkB-like"/>
</dbReference>
<evidence type="ECO:0000256" key="4">
    <source>
        <dbReference type="RuleBase" id="RU003704"/>
    </source>
</evidence>
<accession>A0A975GMA9</accession>
<dbReference type="InterPro" id="IPR011611">
    <property type="entry name" value="PfkB_dom"/>
</dbReference>
<gene>
    <name evidence="6" type="ORF">dnm_025120</name>
</gene>
<dbReference type="PRINTS" id="PR00990">
    <property type="entry name" value="RIBOKINASE"/>
</dbReference>
<dbReference type="Gene3D" id="3.30.1110.10">
    <property type="match status" value="1"/>
</dbReference>
<dbReference type="RefSeq" id="WP_207682102.1">
    <property type="nucleotide sequence ID" value="NZ_CP061800.1"/>
</dbReference>
<evidence type="ECO:0000256" key="1">
    <source>
        <dbReference type="ARBA" id="ARBA00010688"/>
    </source>
</evidence>
<sequence length="332" mass="35646">MLTTEKGDESRRIVGIGSALVDILVHEDDEFLEKATALKGGMTYVEDEFIEQVMTQANGKLHVVPGGSACNTIIGVGKLGGAARFVGKLGEDKMGKLFEKDLRNNNVEPMLFTSSSPTGRVLSIITPDAQRSMLTYLGASAETHVNEITEKCFQNTAIVHIEGYLLFNKDVMLAALNAAKRAGTRVSLDLASFTVVESSKDFLETLVDDFVDILIANEDEARAFTGYADETDALGALSEKAEIAVLKVGERGSFISREGNVTAVEPKGGETADVVDTTGAGDLWASGFLFGLANDYPIDKCGELGSMCGYEVCRVMGANIPEAGWKRIRKLL</sequence>
<reference evidence="6" key="1">
    <citation type="journal article" date="2021" name="Microb. Physiol.">
        <title>Proteogenomic Insights into the Physiology of Marine, Sulfate-Reducing, Filamentous Desulfonema limicola and Desulfonema magnum.</title>
        <authorList>
            <person name="Schnaars V."/>
            <person name="Wohlbrand L."/>
            <person name="Scheve S."/>
            <person name="Hinrichs C."/>
            <person name="Reinhardt R."/>
            <person name="Rabus R."/>
        </authorList>
    </citation>
    <scope>NUCLEOTIDE SEQUENCE</scope>
    <source>
        <strain evidence="6">4be13</strain>
    </source>
</reference>
<dbReference type="InterPro" id="IPR029056">
    <property type="entry name" value="Ribokinase-like"/>
</dbReference>
<evidence type="ECO:0000256" key="3">
    <source>
        <dbReference type="ARBA" id="ARBA00022777"/>
    </source>
</evidence>
<evidence type="ECO:0000313" key="7">
    <source>
        <dbReference type="Proteomes" id="UP000663722"/>
    </source>
</evidence>
<dbReference type="CDD" id="cd01168">
    <property type="entry name" value="adenosine_kinase"/>
    <property type="match status" value="1"/>
</dbReference>
<evidence type="ECO:0000259" key="5">
    <source>
        <dbReference type="Pfam" id="PF00294"/>
    </source>
</evidence>
<keyword evidence="7" id="KW-1185">Reference proteome</keyword>
<evidence type="ECO:0000313" key="6">
    <source>
        <dbReference type="EMBL" id="QTA86489.1"/>
    </source>
</evidence>
<keyword evidence="2 4" id="KW-0808">Transferase</keyword>
<dbReference type="PANTHER" id="PTHR43320:SF3">
    <property type="entry name" value="CARBOHYDRATE KINASE PFKB DOMAIN-CONTAINING PROTEIN"/>
    <property type="match status" value="1"/>
</dbReference>
<protein>
    <submittedName>
        <fullName evidence="6">PfkB family carbohydrate kinase</fullName>
    </submittedName>
</protein>
<organism evidence="6 7">
    <name type="scientific">Desulfonema magnum</name>
    <dbReference type="NCBI Taxonomy" id="45655"/>
    <lineage>
        <taxon>Bacteria</taxon>
        <taxon>Pseudomonadati</taxon>
        <taxon>Thermodesulfobacteriota</taxon>
        <taxon>Desulfobacteria</taxon>
        <taxon>Desulfobacterales</taxon>
        <taxon>Desulfococcaceae</taxon>
        <taxon>Desulfonema</taxon>
    </lineage>
</organism>
<dbReference type="InterPro" id="IPR002139">
    <property type="entry name" value="Ribo/fructo_kinase"/>
</dbReference>
<name>A0A975GMA9_9BACT</name>
<keyword evidence="3 4" id="KW-0418">Kinase</keyword>
<dbReference type="AlphaFoldDB" id="A0A975GMA9"/>
<proteinExistence type="inferred from homology"/>
<dbReference type="PROSITE" id="PS00584">
    <property type="entry name" value="PFKB_KINASES_2"/>
    <property type="match status" value="1"/>
</dbReference>
<evidence type="ECO:0000256" key="2">
    <source>
        <dbReference type="ARBA" id="ARBA00022679"/>
    </source>
</evidence>
<dbReference type="GO" id="GO:0016301">
    <property type="term" value="F:kinase activity"/>
    <property type="evidence" value="ECO:0007669"/>
    <property type="project" value="UniProtKB-KW"/>
</dbReference>
<dbReference type="SUPFAM" id="SSF53613">
    <property type="entry name" value="Ribokinase-like"/>
    <property type="match status" value="1"/>
</dbReference>
<dbReference type="InterPro" id="IPR002173">
    <property type="entry name" value="Carboh/pur_kinase_PfkB_CS"/>
</dbReference>